<keyword evidence="2" id="KW-0238">DNA-binding</keyword>
<evidence type="ECO:0000256" key="3">
    <source>
        <dbReference type="ARBA" id="ARBA00023163"/>
    </source>
</evidence>
<dbReference type="Pfam" id="PF09339">
    <property type="entry name" value="HTH_IclR"/>
    <property type="match status" value="1"/>
</dbReference>
<feature type="domain" description="IclR-ED" evidence="5">
    <location>
        <begin position="92"/>
        <end position="273"/>
    </location>
</feature>
<dbReference type="PROSITE" id="PS51078">
    <property type="entry name" value="ICLR_ED"/>
    <property type="match status" value="1"/>
</dbReference>
<keyword evidence="7" id="KW-1185">Reference proteome</keyword>
<dbReference type="InterPro" id="IPR036388">
    <property type="entry name" value="WH-like_DNA-bd_sf"/>
</dbReference>
<dbReference type="SUPFAM" id="SSF46785">
    <property type="entry name" value="Winged helix' DNA-binding domain"/>
    <property type="match status" value="1"/>
</dbReference>
<dbReference type="Proteomes" id="UP001500975">
    <property type="component" value="Unassembled WGS sequence"/>
</dbReference>
<evidence type="ECO:0000313" key="6">
    <source>
        <dbReference type="EMBL" id="GAA4356903.1"/>
    </source>
</evidence>
<sequence>MDATPAAPWATVALPAPQRDDPEADARPRVQTAARCVAILVAVTRSDNGLHAKEIAEQLGLPRQVTYHLLHTLSETGILRKDAQGRFVAGMTMATLVEGFKRQLDAPGRFAPVVRQVANDTGETAYAVGWLDGEIVVLSSARGNAAVHAAEVPHGFSGHAHARAAGKLLLALAPPLQSAEYLRGHRFTRLTPHTIASAAQLRVELERIRIDGYAVDREEFALGLRCVAVPMAASPLYAIGLSAPADRFEERFEHYLQVLRRHAGQDVESPASDAESTT</sequence>
<evidence type="ECO:0000259" key="5">
    <source>
        <dbReference type="PROSITE" id="PS51078"/>
    </source>
</evidence>
<dbReference type="InterPro" id="IPR050707">
    <property type="entry name" value="HTH_MetabolicPath_Reg"/>
</dbReference>
<dbReference type="InterPro" id="IPR036390">
    <property type="entry name" value="WH_DNA-bd_sf"/>
</dbReference>
<dbReference type="InterPro" id="IPR005471">
    <property type="entry name" value="Tscrpt_reg_IclR_N"/>
</dbReference>
<evidence type="ECO:0000259" key="4">
    <source>
        <dbReference type="PROSITE" id="PS51077"/>
    </source>
</evidence>
<dbReference type="PANTHER" id="PTHR30136:SF24">
    <property type="entry name" value="HTH-TYPE TRANSCRIPTIONAL REPRESSOR ALLR"/>
    <property type="match status" value="1"/>
</dbReference>
<dbReference type="Gene3D" id="1.10.10.10">
    <property type="entry name" value="Winged helix-like DNA-binding domain superfamily/Winged helix DNA-binding domain"/>
    <property type="match status" value="1"/>
</dbReference>
<evidence type="ECO:0000256" key="1">
    <source>
        <dbReference type="ARBA" id="ARBA00023015"/>
    </source>
</evidence>
<dbReference type="PROSITE" id="PS51077">
    <property type="entry name" value="HTH_ICLR"/>
    <property type="match status" value="1"/>
</dbReference>
<reference evidence="7" key="1">
    <citation type="journal article" date="2019" name="Int. J. Syst. Evol. Microbiol.">
        <title>The Global Catalogue of Microorganisms (GCM) 10K type strain sequencing project: providing services to taxonomists for standard genome sequencing and annotation.</title>
        <authorList>
            <consortium name="The Broad Institute Genomics Platform"/>
            <consortium name="The Broad Institute Genome Sequencing Center for Infectious Disease"/>
            <person name="Wu L."/>
            <person name="Ma J."/>
        </authorList>
    </citation>
    <scope>NUCLEOTIDE SEQUENCE [LARGE SCALE GENOMIC DNA]</scope>
    <source>
        <strain evidence="7">JCM 17804</strain>
    </source>
</reference>
<evidence type="ECO:0000256" key="2">
    <source>
        <dbReference type="ARBA" id="ARBA00023125"/>
    </source>
</evidence>
<keyword evidence="1" id="KW-0805">Transcription regulation</keyword>
<organism evidence="6 7">
    <name type="scientific">Variovorax defluvii</name>
    <dbReference type="NCBI Taxonomy" id="913761"/>
    <lineage>
        <taxon>Bacteria</taxon>
        <taxon>Pseudomonadati</taxon>
        <taxon>Pseudomonadota</taxon>
        <taxon>Betaproteobacteria</taxon>
        <taxon>Burkholderiales</taxon>
        <taxon>Comamonadaceae</taxon>
        <taxon>Variovorax</taxon>
    </lineage>
</organism>
<protein>
    <submittedName>
        <fullName evidence="6">IclR family transcriptional regulator</fullName>
    </submittedName>
</protein>
<dbReference type="SMART" id="SM00346">
    <property type="entry name" value="HTH_ICLR"/>
    <property type="match status" value="1"/>
</dbReference>
<dbReference type="Pfam" id="PF01614">
    <property type="entry name" value="IclR_C"/>
    <property type="match status" value="1"/>
</dbReference>
<dbReference type="InterPro" id="IPR029016">
    <property type="entry name" value="GAF-like_dom_sf"/>
</dbReference>
<feature type="domain" description="HTH iclR-type" evidence="4">
    <location>
        <begin position="30"/>
        <end position="91"/>
    </location>
</feature>
<dbReference type="SUPFAM" id="SSF55781">
    <property type="entry name" value="GAF domain-like"/>
    <property type="match status" value="1"/>
</dbReference>
<gene>
    <name evidence="6" type="ORF">GCM10023165_50270</name>
</gene>
<accession>A0ABP8IEP1</accession>
<dbReference type="EMBL" id="BAABGJ010000081">
    <property type="protein sequence ID" value="GAA4356903.1"/>
    <property type="molecule type" value="Genomic_DNA"/>
</dbReference>
<name>A0ABP8IEP1_9BURK</name>
<dbReference type="InterPro" id="IPR014757">
    <property type="entry name" value="Tscrpt_reg_IclR_C"/>
</dbReference>
<proteinExistence type="predicted"/>
<dbReference type="PANTHER" id="PTHR30136">
    <property type="entry name" value="HELIX-TURN-HELIX TRANSCRIPTIONAL REGULATOR, ICLR FAMILY"/>
    <property type="match status" value="1"/>
</dbReference>
<dbReference type="Gene3D" id="3.30.450.40">
    <property type="match status" value="1"/>
</dbReference>
<keyword evidence="3" id="KW-0804">Transcription</keyword>
<comment type="caution">
    <text evidence="6">The sequence shown here is derived from an EMBL/GenBank/DDBJ whole genome shotgun (WGS) entry which is preliminary data.</text>
</comment>
<evidence type="ECO:0000313" key="7">
    <source>
        <dbReference type="Proteomes" id="UP001500975"/>
    </source>
</evidence>